<evidence type="ECO:0000256" key="3">
    <source>
        <dbReference type="ARBA" id="ARBA00023277"/>
    </source>
</evidence>
<protein>
    <recommendedName>
        <fullName evidence="6">Aldose 1-epimerase</fullName>
    </recommendedName>
</protein>
<dbReference type="Pfam" id="PF01263">
    <property type="entry name" value="Aldose_epim"/>
    <property type="match status" value="1"/>
</dbReference>
<dbReference type="SMR" id="A0A8T3AEV0"/>
<dbReference type="EMBL" id="JAGYWB010000017">
    <property type="protein sequence ID" value="KAI0494679.1"/>
    <property type="molecule type" value="Genomic_DNA"/>
</dbReference>
<reference evidence="4" key="1">
    <citation type="journal article" date="2022" name="Front. Genet.">
        <title>Chromosome-Scale Assembly of the Dendrobium nobile Genome Provides Insights Into the Molecular Mechanism of the Biosynthesis of the Medicinal Active Ingredient of Dendrobium.</title>
        <authorList>
            <person name="Xu Q."/>
            <person name="Niu S.-C."/>
            <person name="Li K.-L."/>
            <person name="Zheng P.-J."/>
            <person name="Zhang X.-J."/>
            <person name="Jia Y."/>
            <person name="Liu Y."/>
            <person name="Niu Y.-X."/>
            <person name="Yu L.-H."/>
            <person name="Chen D.-F."/>
            <person name="Zhang G.-Q."/>
        </authorList>
    </citation>
    <scope>NUCLEOTIDE SEQUENCE</scope>
    <source>
        <tissue evidence="4">Leaf</tissue>
    </source>
</reference>
<dbReference type="Proteomes" id="UP000829196">
    <property type="component" value="Unassembled WGS sequence"/>
</dbReference>
<organism evidence="4 5">
    <name type="scientific">Dendrobium nobile</name>
    <name type="common">Orchid</name>
    <dbReference type="NCBI Taxonomy" id="94219"/>
    <lineage>
        <taxon>Eukaryota</taxon>
        <taxon>Viridiplantae</taxon>
        <taxon>Streptophyta</taxon>
        <taxon>Embryophyta</taxon>
        <taxon>Tracheophyta</taxon>
        <taxon>Spermatophyta</taxon>
        <taxon>Magnoliopsida</taxon>
        <taxon>Liliopsida</taxon>
        <taxon>Asparagales</taxon>
        <taxon>Orchidaceae</taxon>
        <taxon>Epidendroideae</taxon>
        <taxon>Malaxideae</taxon>
        <taxon>Dendrobiinae</taxon>
        <taxon>Dendrobium</taxon>
    </lineage>
</organism>
<evidence type="ECO:0000256" key="1">
    <source>
        <dbReference type="ARBA" id="ARBA00006206"/>
    </source>
</evidence>
<dbReference type="InterPro" id="IPR047215">
    <property type="entry name" value="Galactose_mutarotase-like"/>
</dbReference>
<dbReference type="CDD" id="cd09019">
    <property type="entry name" value="galactose_mutarotase_like"/>
    <property type="match status" value="1"/>
</dbReference>
<dbReference type="PANTHER" id="PTHR10091:SF0">
    <property type="entry name" value="GALACTOSE MUTAROTASE"/>
    <property type="match status" value="1"/>
</dbReference>
<dbReference type="OrthoDB" id="274691at2759"/>
<evidence type="ECO:0000313" key="4">
    <source>
        <dbReference type="EMBL" id="KAI0494679.1"/>
    </source>
</evidence>
<proteinExistence type="inferred from homology"/>
<comment type="caution">
    <text evidence="4">The sequence shown here is derived from an EMBL/GenBank/DDBJ whole genome shotgun (WGS) entry which is preliminary data.</text>
</comment>
<accession>A0A8T3AEV0</accession>
<dbReference type="GO" id="GO:0030246">
    <property type="term" value="F:carbohydrate binding"/>
    <property type="evidence" value="ECO:0007669"/>
    <property type="project" value="InterPro"/>
</dbReference>
<dbReference type="PANTHER" id="PTHR10091">
    <property type="entry name" value="ALDOSE-1-EPIMERASE"/>
    <property type="match status" value="1"/>
</dbReference>
<name>A0A8T3AEV0_DENNO</name>
<dbReference type="GO" id="GO:0006006">
    <property type="term" value="P:glucose metabolic process"/>
    <property type="evidence" value="ECO:0007669"/>
    <property type="project" value="TreeGrafter"/>
</dbReference>
<dbReference type="Gene3D" id="2.70.98.10">
    <property type="match status" value="1"/>
</dbReference>
<evidence type="ECO:0000313" key="5">
    <source>
        <dbReference type="Proteomes" id="UP000829196"/>
    </source>
</evidence>
<keyword evidence="3" id="KW-0119">Carbohydrate metabolism</keyword>
<dbReference type="InterPro" id="IPR014718">
    <property type="entry name" value="GH-type_carb-bd"/>
</dbReference>
<gene>
    <name evidence="4" type="ORF">KFK09_024821</name>
</gene>
<evidence type="ECO:0000256" key="2">
    <source>
        <dbReference type="ARBA" id="ARBA00023235"/>
    </source>
</evidence>
<dbReference type="SUPFAM" id="SSF74650">
    <property type="entry name" value="Galactose mutarotase-like"/>
    <property type="match status" value="1"/>
</dbReference>
<sequence length="345" mass="38266">MTESAHQKRSSRSVLPGGHRGFSFVIWTVKEKVDGEFPYIKLYYYSFNKEQGFPGDLDFYVTYKISGDYELSITMEAKPKTKATPVNLLQHSYWNLGGHSSGTILSNTVQIFASYLIQVDNQSIPTGTLSSVSDSPFDFRKPNIIKSRIKHVKNGYNTNYVVDGHGMRKVAVVEDGRSGRAMELWANQPGVQFYTAYYVNDVEGKGGVIYKRYAGLCVASQGFPDAVNHPQFPSQIVKPGEGYLLAVTLKGTLDGVTNPSAEPNKASHQYRAHTCFAPLNMGGGSRRDSNPRWRGIKEDYSASHLLISPTRSLKRGGRASISLSFIPKSRAEGDVSMGQYNFESE</sequence>
<dbReference type="GO" id="GO:0033499">
    <property type="term" value="P:galactose catabolic process via UDP-galactose, Leloir pathway"/>
    <property type="evidence" value="ECO:0007669"/>
    <property type="project" value="TreeGrafter"/>
</dbReference>
<dbReference type="AlphaFoldDB" id="A0A8T3AEV0"/>
<dbReference type="InterPro" id="IPR008183">
    <property type="entry name" value="Aldose_1/G6P_1-epimerase"/>
</dbReference>
<keyword evidence="2" id="KW-0413">Isomerase</keyword>
<keyword evidence="5" id="KW-1185">Reference proteome</keyword>
<dbReference type="InterPro" id="IPR011013">
    <property type="entry name" value="Gal_mutarotase_sf_dom"/>
</dbReference>
<dbReference type="GO" id="GO:0004034">
    <property type="term" value="F:aldose 1-epimerase activity"/>
    <property type="evidence" value="ECO:0007669"/>
    <property type="project" value="TreeGrafter"/>
</dbReference>
<comment type="similarity">
    <text evidence="1">Belongs to the aldose epimerase family.</text>
</comment>
<evidence type="ECO:0008006" key="6">
    <source>
        <dbReference type="Google" id="ProtNLM"/>
    </source>
</evidence>